<sequence length="63" mass="6540">MASDGENNISDVVQNLPAAAQRPADKPAGTVVTANGTRVTLGEEGHHNATITSPRQGMNLTEK</sequence>
<organism evidence="2 3">
    <name type="scientific">Candidatus Uhrbacteria bacterium GW2011_GWD2_52_7</name>
    <dbReference type="NCBI Taxonomy" id="1618989"/>
    <lineage>
        <taxon>Bacteria</taxon>
        <taxon>Candidatus Uhriibacteriota</taxon>
    </lineage>
</organism>
<name>A0A0G1XG39_9BACT</name>
<evidence type="ECO:0000256" key="1">
    <source>
        <dbReference type="SAM" id="MobiDB-lite"/>
    </source>
</evidence>
<feature type="region of interest" description="Disordered" evidence="1">
    <location>
        <begin position="1"/>
        <end position="63"/>
    </location>
</feature>
<feature type="compositionally biased region" description="Polar residues" evidence="1">
    <location>
        <begin position="49"/>
        <end position="63"/>
    </location>
</feature>
<dbReference type="EMBL" id="LCRD01000029">
    <property type="protein sequence ID" value="KKW29916.1"/>
    <property type="molecule type" value="Genomic_DNA"/>
</dbReference>
<feature type="compositionally biased region" description="Polar residues" evidence="1">
    <location>
        <begin position="1"/>
        <end position="13"/>
    </location>
</feature>
<reference evidence="2 3" key="1">
    <citation type="journal article" date="2015" name="Nature">
        <title>rRNA introns, odd ribosomes, and small enigmatic genomes across a large radiation of phyla.</title>
        <authorList>
            <person name="Brown C.T."/>
            <person name="Hug L.A."/>
            <person name="Thomas B.C."/>
            <person name="Sharon I."/>
            <person name="Castelle C.J."/>
            <person name="Singh A."/>
            <person name="Wilkins M.J."/>
            <person name="Williams K.H."/>
            <person name="Banfield J.F."/>
        </authorList>
    </citation>
    <scope>NUCLEOTIDE SEQUENCE [LARGE SCALE GENOMIC DNA]</scope>
</reference>
<protein>
    <submittedName>
        <fullName evidence="2">Uncharacterized protein</fullName>
    </submittedName>
</protein>
<gene>
    <name evidence="2" type="ORF">UY72_C0029G0009</name>
</gene>
<evidence type="ECO:0000313" key="3">
    <source>
        <dbReference type="Proteomes" id="UP000034846"/>
    </source>
</evidence>
<comment type="caution">
    <text evidence="2">The sequence shown here is derived from an EMBL/GenBank/DDBJ whole genome shotgun (WGS) entry which is preliminary data.</text>
</comment>
<dbReference type="Proteomes" id="UP000034846">
    <property type="component" value="Unassembled WGS sequence"/>
</dbReference>
<proteinExistence type="predicted"/>
<dbReference type="AlphaFoldDB" id="A0A0G1XG39"/>
<evidence type="ECO:0000313" key="2">
    <source>
        <dbReference type="EMBL" id="KKW29916.1"/>
    </source>
</evidence>
<accession>A0A0G1XG39</accession>